<evidence type="ECO:0000313" key="2">
    <source>
        <dbReference type="EMBL" id="CAJ1959007.1"/>
    </source>
</evidence>
<gene>
    <name evidence="2" type="ORF">AYBTSS11_LOCUS18036</name>
</gene>
<keyword evidence="3" id="KW-1185">Reference proteome</keyword>
<dbReference type="Proteomes" id="UP001189624">
    <property type="component" value="Chromosome 5"/>
</dbReference>
<dbReference type="Gramene" id="rna-AYBTSS11_LOCUS18036">
    <property type="protein sequence ID" value="CAJ1959007.1"/>
    <property type="gene ID" value="gene-AYBTSS11_LOCUS18036"/>
</dbReference>
<protein>
    <submittedName>
        <fullName evidence="2">Uncharacterized protein</fullName>
    </submittedName>
</protein>
<reference evidence="2" key="1">
    <citation type="submission" date="2023-10" db="EMBL/GenBank/DDBJ databases">
        <authorList>
            <person name="Domelevo Entfellner J.-B."/>
        </authorList>
    </citation>
    <scope>NUCLEOTIDE SEQUENCE</scope>
</reference>
<proteinExistence type="predicted"/>
<evidence type="ECO:0000313" key="3">
    <source>
        <dbReference type="Proteomes" id="UP001189624"/>
    </source>
</evidence>
<feature type="region of interest" description="Disordered" evidence="1">
    <location>
        <begin position="1"/>
        <end position="20"/>
    </location>
</feature>
<evidence type="ECO:0000256" key="1">
    <source>
        <dbReference type="SAM" id="MobiDB-lite"/>
    </source>
</evidence>
<dbReference type="AlphaFoldDB" id="A0AA86SPK4"/>
<name>A0AA86SPK4_9FABA</name>
<feature type="compositionally biased region" description="Basic and acidic residues" evidence="1">
    <location>
        <begin position="1"/>
        <end position="14"/>
    </location>
</feature>
<accession>A0AA86SPK4</accession>
<organism evidence="2 3">
    <name type="scientific">Sphenostylis stenocarpa</name>
    <dbReference type="NCBI Taxonomy" id="92480"/>
    <lineage>
        <taxon>Eukaryota</taxon>
        <taxon>Viridiplantae</taxon>
        <taxon>Streptophyta</taxon>
        <taxon>Embryophyta</taxon>
        <taxon>Tracheophyta</taxon>
        <taxon>Spermatophyta</taxon>
        <taxon>Magnoliopsida</taxon>
        <taxon>eudicotyledons</taxon>
        <taxon>Gunneridae</taxon>
        <taxon>Pentapetalae</taxon>
        <taxon>rosids</taxon>
        <taxon>fabids</taxon>
        <taxon>Fabales</taxon>
        <taxon>Fabaceae</taxon>
        <taxon>Papilionoideae</taxon>
        <taxon>50 kb inversion clade</taxon>
        <taxon>NPAAA clade</taxon>
        <taxon>indigoferoid/millettioid clade</taxon>
        <taxon>Phaseoleae</taxon>
        <taxon>Sphenostylis</taxon>
    </lineage>
</organism>
<sequence>MIDRETNMQKENSKTTKKKQLTKANGLAWECGSQRAPRVNVNVSEVVARNCPIKYSNFIGYVFSLFRFRISRLCGVVLGFFFRRDPRELGGPH</sequence>
<dbReference type="EMBL" id="OY731402">
    <property type="protein sequence ID" value="CAJ1959007.1"/>
    <property type="molecule type" value="Genomic_DNA"/>
</dbReference>